<sequence>MFTRKMTLLSSNMAEVPMLFLGFCLVDGETARWLERGFTDWKGRGSNPTSASRLPLLRLGQPSSIPALELIERNQCVELGFHGLTRLLMDATLRPQPGDPVHSRLCHHPRIATPQFLHTRLGQKLNGLVTLIECERLRCSRFQNVALRSLDSCSVATDFVGVLGHVTTASADLVACLVEPNIERLCDPPGTAGLSQFSISWL</sequence>
<name>A0A074ZV25_OPIVI</name>
<keyword evidence="2" id="KW-1185">Reference proteome</keyword>
<feature type="non-terminal residue" evidence="1">
    <location>
        <position position="202"/>
    </location>
</feature>
<dbReference type="RefSeq" id="XP_009166608.1">
    <property type="nucleotide sequence ID" value="XM_009168344.1"/>
</dbReference>
<dbReference type="AlphaFoldDB" id="A0A074ZV25"/>
<dbReference type="GeneID" id="20327487"/>
<evidence type="ECO:0000313" key="1">
    <source>
        <dbReference type="EMBL" id="KER29667.1"/>
    </source>
</evidence>
<protein>
    <submittedName>
        <fullName evidence="1">Uncharacterized protein</fullName>
    </submittedName>
</protein>
<proteinExistence type="predicted"/>
<organism evidence="1 2">
    <name type="scientific">Opisthorchis viverrini</name>
    <name type="common">Southeast Asian liver fluke</name>
    <dbReference type="NCBI Taxonomy" id="6198"/>
    <lineage>
        <taxon>Eukaryota</taxon>
        <taxon>Metazoa</taxon>
        <taxon>Spiralia</taxon>
        <taxon>Lophotrochozoa</taxon>
        <taxon>Platyhelminthes</taxon>
        <taxon>Trematoda</taxon>
        <taxon>Digenea</taxon>
        <taxon>Opisthorchiida</taxon>
        <taxon>Opisthorchiata</taxon>
        <taxon>Opisthorchiidae</taxon>
        <taxon>Opisthorchis</taxon>
    </lineage>
</organism>
<dbReference type="Proteomes" id="UP000054324">
    <property type="component" value="Unassembled WGS sequence"/>
</dbReference>
<dbReference type="KEGG" id="ovi:T265_13320"/>
<reference evidence="1 2" key="1">
    <citation type="submission" date="2013-11" db="EMBL/GenBank/DDBJ databases">
        <title>Opisthorchis viverrini - life in the bile duct.</title>
        <authorList>
            <person name="Young N.D."/>
            <person name="Nagarajan N."/>
            <person name="Lin S.J."/>
            <person name="Korhonen P.K."/>
            <person name="Jex A.R."/>
            <person name="Hall R.S."/>
            <person name="Safavi-Hemami H."/>
            <person name="Kaewkong W."/>
            <person name="Bertrand D."/>
            <person name="Gao S."/>
            <person name="Seet Q."/>
            <person name="Wongkham S."/>
            <person name="Teh B.T."/>
            <person name="Wongkham C."/>
            <person name="Intapan P.M."/>
            <person name="Maleewong W."/>
            <person name="Yang X."/>
            <person name="Hu M."/>
            <person name="Wang Z."/>
            <person name="Hofmann A."/>
            <person name="Sternberg P.W."/>
            <person name="Tan P."/>
            <person name="Wang J."/>
            <person name="Gasser R.B."/>
        </authorList>
    </citation>
    <scope>NUCLEOTIDE SEQUENCE [LARGE SCALE GENOMIC DNA]</scope>
</reference>
<gene>
    <name evidence="1" type="ORF">T265_13320</name>
</gene>
<dbReference type="OrthoDB" id="269496at2759"/>
<dbReference type="EMBL" id="KL596674">
    <property type="protein sequence ID" value="KER29667.1"/>
    <property type="molecule type" value="Genomic_DNA"/>
</dbReference>
<dbReference type="CTD" id="20327487"/>
<evidence type="ECO:0000313" key="2">
    <source>
        <dbReference type="Proteomes" id="UP000054324"/>
    </source>
</evidence>
<dbReference type="STRING" id="6198.A0A074ZV25"/>
<accession>A0A074ZV25</accession>